<name>A0A2H0V658_9BACT</name>
<reference evidence="2" key="1">
    <citation type="submission" date="2017-09" db="EMBL/GenBank/DDBJ databases">
        <title>Depth-based differentiation of microbial function through sediment-hosted aquifers and enrichment of novel symbionts in the deep terrestrial subsurface.</title>
        <authorList>
            <person name="Probst A.J."/>
            <person name="Ladd B."/>
            <person name="Jarett J.K."/>
            <person name="Geller-Mcgrath D.E."/>
            <person name="Sieber C.M.K."/>
            <person name="Emerson J.B."/>
            <person name="Anantharaman K."/>
            <person name="Thomas B.C."/>
            <person name="Malmstrom R."/>
            <person name="Stieglmeier M."/>
            <person name="Klingl A."/>
            <person name="Woyke T."/>
            <person name="Ryan C.M."/>
            <person name="Banfield J.F."/>
        </authorList>
    </citation>
    <scope>NUCLEOTIDE SEQUENCE [LARGE SCALE GENOMIC DNA]</scope>
</reference>
<gene>
    <name evidence="1" type="ORF">COT97_00775</name>
</gene>
<dbReference type="AlphaFoldDB" id="A0A2H0V658"/>
<proteinExistence type="predicted"/>
<dbReference type="Proteomes" id="UP000229901">
    <property type="component" value="Unassembled WGS sequence"/>
</dbReference>
<evidence type="ECO:0000313" key="1">
    <source>
        <dbReference type="EMBL" id="PIR94558.1"/>
    </source>
</evidence>
<dbReference type="EMBL" id="PFAP01000003">
    <property type="protein sequence ID" value="PIR94558.1"/>
    <property type="molecule type" value="Genomic_DNA"/>
</dbReference>
<sequence>MKREDFDQYKKSSDDIYNLSDGFISTDSQEIVIPFKSFKSDVSVLVHELTHLLANTTILVRIDLDTSGAEVNQKTTGFERIKSNTFSGLNEALTQMITLDYLLWEQGINSKNIGDIKFAYLPLCLFFEQIIKAIAKKKNMGPIGDKELRFDLYKAYFYGDFKALEVFREIMSPQTFKKLAKLDSKNVNHVELMLLLEECGLDSSEYETKYESIKEGGQTSFFEYNLSL</sequence>
<organism evidence="1 2">
    <name type="scientific">Candidatus Falkowbacteria bacterium CG10_big_fil_rev_8_21_14_0_10_39_11</name>
    <dbReference type="NCBI Taxonomy" id="1974565"/>
    <lineage>
        <taxon>Bacteria</taxon>
        <taxon>Candidatus Falkowiibacteriota</taxon>
    </lineage>
</organism>
<protein>
    <submittedName>
        <fullName evidence="1">Uncharacterized protein</fullName>
    </submittedName>
</protein>
<accession>A0A2H0V658</accession>
<evidence type="ECO:0000313" key="2">
    <source>
        <dbReference type="Proteomes" id="UP000229901"/>
    </source>
</evidence>
<comment type="caution">
    <text evidence="1">The sequence shown here is derived from an EMBL/GenBank/DDBJ whole genome shotgun (WGS) entry which is preliminary data.</text>
</comment>